<dbReference type="SMART" id="SM00318">
    <property type="entry name" value="SNc"/>
    <property type="match status" value="1"/>
</dbReference>
<dbReference type="PROSITE" id="PS50830">
    <property type="entry name" value="TNASE_3"/>
    <property type="match status" value="1"/>
</dbReference>
<gene>
    <name evidence="3" type="ORF">I4I82_24055</name>
</gene>
<feature type="compositionally biased region" description="Polar residues" evidence="1">
    <location>
        <begin position="249"/>
        <end position="259"/>
    </location>
</feature>
<dbReference type="PROSITE" id="PS01123">
    <property type="entry name" value="TNASE_1"/>
    <property type="match status" value="1"/>
</dbReference>
<accession>A0ABS6UFL9</accession>
<dbReference type="Proteomes" id="UP000694300">
    <property type="component" value="Unassembled WGS sequence"/>
</dbReference>
<feature type="region of interest" description="Disordered" evidence="1">
    <location>
        <begin position="243"/>
        <end position="355"/>
    </location>
</feature>
<evidence type="ECO:0000256" key="1">
    <source>
        <dbReference type="SAM" id="MobiDB-lite"/>
    </source>
</evidence>
<sequence length="355" mass="37382">MVLTGALVKAVVGLVAVAGVTTAVVVVASSDGPDEAIVTRVVDGDTIDVTVGGSEQRVRLLNIDTPESVDPDRPVECLAPEATAFLEELLPSGTPVRLEYDEVRTDRYDRTLAGVFTAAGALVNAEIARAGLASVVVFDDNVRFLPPVEEAQAQAEAAGVGLYSADVECTIPAQVAALEAVPAVVDPAEDARSIDFTVAAAEVTAFIDAADRLDHSITDAARPALAVFDQRDRERFTQRVEAVRAPARTQRSTLQTTASRKQEAERIEAARVAEEARQAEQARVEAEAAEAREAEERRRRTEERERDRAPAPRPSPPSGGGGGGGDGGSSSGGGSYPGYTGPRCYEPGGLVWHPC</sequence>
<comment type="caution">
    <text evidence="3">The sequence shown here is derived from an EMBL/GenBank/DDBJ whole genome shotgun (WGS) entry which is preliminary data.</text>
</comment>
<keyword evidence="4" id="KW-1185">Reference proteome</keyword>
<evidence type="ECO:0000259" key="2">
    <source>
        <dbReference type="PROSITE" id="PS50830"/>
    </source>
</evidence>
<evidence type="ECO:0000313" key="3">
    <source>
        <dbReference type="EMBL" id="MBW0130721.1"/>
    </source>
</evidence>
<protein>
    <submittedName>
        <fullName evidence="3">Thermonuclease family protein</fullName>
    </submittedName>
</protein>
<dbReference type="InterPro" id="IPR016071">
    <property type="entry name" value="Staphylococal_nuclease_OB-fold"/>
</dbReference>
<dbReference type="InterPro" id="IPR002071">
    <property type="entry name" value="Thermonucl_AS"/>
</dbReference>
<dbReference type="RefSeq" id="WP_218590666.1">
    <property type="nucleotide sequence ID" value="NZ_JADQDE010000052.1"/>
</dbReference>
<evidence type="ECO:0000313" key="4">
    <source>
        <dbReference type="Proteomes" id="UP000694300"/>
    </source>
</evidence>
<reference evidence="3 4" key="1">
    <citation type="submission" date="2020-11" db="EMBL/GenBank/DDBJ databases">
        <title>Pseudonocardia abyssalis sp. nov. and Pseudonocardia oceani sp. nov., description and phylogenomic analysis of two novel actinomycetes isolated from the deep Southern Ocean.</title>
        <authorList>
            <person name="Parra J."/>
        </authorList>
    </citation>
    <scope>NUCLEOTIDE SEQUENCE [LARGE SCALE GENOMIC DNA]</scope>
    <source>
        <strain evidence="4">KRD185</strain>
    </source>
</reference>
<feature type="compositionally biased region" description="Basic and acidic residues" evidence="1">
    <location>
        <begin position="260"/>
        <end position="310"/>
    </location>
</feature>
<feature type="domain" description="TNase-like" evidence="2">
    <location>
        <begin position="32"/>
        <end position="165"/>
    </location>
</feature>
<dbReference type="EMBL" id="JADQDF010000001">
    <property type="protein sequence ID" value="MBW0130721.1"/>
    <property type="molecule type" value="Genomic_DNA"/>
</dbReference>
<name>A0ABS6UFL9_9PSEU</name>
<proteinExistence type="predicted"/>
<feature type="compositionally biased region" description="Gly residues" evidence="1">
    <location>
        <begin position="318"/>
        <end position="336"/>
    </location>
</feature>
<dbReference type="Pfam" id="PF00565">
    <property type="entry name" value="SNase"/>
    <property type="match status" value="1"/>
</dbReference>
<organism evidence="3 4">
    <name type="scientific">Pseudonocardia oceani</name>
    <dbReference type="NCBI Taxonomy" id="2792013"/>
    <lineage>
        <taxon>Bacteria</taxon>
        <taxon>Bacillati</taxon>
        <taxon>Actinomycetota</taxon>
        <taxon>Actinomycetes</taxon>
        <taxon>Pseudonocardiales</taxon>
        <taxon>Pseudonocardiaceae</taxon>
        <taxon>Pseudonocardia</taxon>
    </lineage>
</organism>